<proteinExistence type="predicted"/>
<evidence type="ECO:0000256" key="5">
    <source>
        <dbReference type="ARBA" id="ARBA00046365"/>
    </source>
</evidence>
<evidence type="ECO:0000259" key="6">
    <source>
        <dbReference type="PROSITE" id="PS50076"/>
    </source>
</evidence>
<sequence length="57" mass="6593">MAKDYYKILGVAKQATEQDIKKAYRKLALKYHPDKNPNNDTTETFKDINEAYDVLGN</sequence>
<reference evidence="7 8" key="1">
    <citation type="submission" date="2016-04" db="EMBL/GenBank/DDBJ databases">
        <title>The genome of Intoshia linei affirms orthonectids as highly simplified spiralians.</title>
        <authorList>
            <person name="Mikhailov K.V."/>
            <person name="Slusarev G.S."/>
            <person name="Nikitin M.A."/>
            <person name="Logacheva M.D."/>
            <person name="Penin A."/>
            <person name="Aleoshin V."/>
            <person name="Panchin Y.V."/>
        </authorList>
    </citation>
    <scope>NUCLEOTIDE SEQUENCE [LARGE SCALE GENOMIC DNA]</scope>
    <source>
        <strain evidence="7">Intl2013</strain>
        <tissue evidence="7">Whole animal</tissue>
    </source>
</reference>
<dbReference type="EMBL" id="LWCA01000407">
    <property type="protein sequence ID" value="OAF68658.1"/>
    <property type="molecule type" value="Genomic_DNA"/>
</dbReference>
<dbReference type="Pfam" id="PF00226">
    <property type="entry name" value="DnaJ"/>
    <property type="match status" value="1"/>
</dbReference>
<accession>A0A177B313</accession>
<name>A0A177B313_9BILA</name>
<dbReference type="SMART" id="SM00271">
    <property type="entry name" value="DnaJ"/>
    <property type="match status" value="1"/>
</dbReference>
<evidence type="ECO:0000256" key="2">
    <source>
        <dbReference type="ARBA" id="ARBA00040158"/>
    </source>
</evidence>
<dbReference type="GO" id="GO:0051787">
    <property type="term" value="F:misfolded protein binding"/>
    <property type="evidence" value="ECO:0007669"/>
    <property type="project" value="TreeGrafter"/>
</dbReference>
<dbReference type="GO" id="GO:0036503">
    <property type="term" value="P:ERAD pathway"/>
    <property type="evidence" value="ECO:0007669"/>
    <property type="project" value="TreeGrafter"/>
</dbReference>
<comment type="subunit">
    <text evidence="5">Interacts with HSPA5/BiP; interaction is direct. Interacts with ERN1/IRE1 (via the luminal region). Interacts with DERL1.</text>
</comment>
<dbReference type="PANTHER" id="PTHR44360">
    <property type="entry name" value="DNAJ HOMOLOG SUBFAMILY B MEMBER 9"/>
    <property type="match status" value="1"/>
</dbReference>
<evidence type="ECO:0000313" key="7">
    <source>
        <dbReference type="EMBL" id="OAF68658.1"/>
    </source>
</evidence>
<keyword evidence="1" id="KW-0143">Chaperone</keyword>
<feature type="domain" description="J" evidence="6">
    <location>
        <begin position="4"/>
        <end position="57"/>
    </location>
</feature>
<dbReference type="GO" id="GO:0005783">
    <property type="term" value="C:endoplasmic reticulum"/>
    <property type="evidence" value="ECO:0007669"/>
    <property type="project" value="TreeGrafter"/>
</dbReference>
<organism evidence="7 8">
    <name type="scientific">Intoshia linei</name>
    <dbReference type="NCBI Taxonomy" id="1819745"/>
    <lineage>
        <taxon>Eukaryota</taxon>
        <taxon>Metazoa</taxon>
        <taxon>Spiralia</taxon>
        <taxon>Lophotrochozoa</taxon>
        <taxon>Mesozoa</taxon>
        <taxon>Orthonectida</taxon>
        <taxon>Rhopaluridae</taxon>
        <taxon>Intoshia</taxon>
    </lineage>
</organism>
<dbReference type="InterPro" id="IPR051948">
    <property type="entry name" value="Hsp70_co-chaperone_J-domain"/>
</dbReference>
<dbReference type="InterPro" id="IPR036869">
    <property type="entry name" value="J_dom_sf"/>
</dbReference>
<dbReference type="InterPro" id="IPR001623">
    <property type="entry name" value="DnaJ_domain"/>
</dbReference>
<dbReference type="PRINTS" id="PR00625">
    <property type="entry name" value="JDOMAIN"/>
</dbReference>
<dbReference type="PANTHER" id="PTHR44360:SF1">
    <property type="entry name" value="DNAJ HOMOLOG SUBFAMILY B MEMBER 9"/>
    <property type="match status" value="1"/>
</dbReference>
<dbReference type="Gene3D" id="1.10.287.110">
    <property type="entry name" value="DnaJ domain"/>
    <property type="match status" value="1"/>
</dbReference>
<comment type="function">
    <text evidence="4">Co-chaperone for Hsp70 protein HSPA5/BiP that acts as a key repressor of the ERN1/IRE1-mediated unfolded protein response (UPR). J domain-containing co-chaperones stimulate the ATPase activity of Hsp70 proteins and are required for efficient substrate recognition by Hsp70 proteins. In the unstressed endoplasmic reticulum, interacts with the luminal region of ERN1/IRE1 and selectively recruits HSPA5/BiP: HSPA5/BiP disrupts the dimerization of the active ERN1/IRE1 luminal region, thereby inactivating ERN1/IRE1. Also involved in endoplasmic reticulum-associated degradation (ERAD) of misfolded proteins. Required for survival of B-cell progenitors and normal antibody production.</text>
</comment>
<evidence type="ECO:0000256" key="3">
    <source>
        <dbReference type="ARBA" id="ARBA00041533"/>
    </source>
</evidence>
<dbReference type="PROSITE" id="PS50076">
    <property type="entry name" value="DNAJ_2"/>
    <property type="match status" value="1"/>
</dbReference>
<feature type="non-terminal residue" evidence="7">
    <location>
        <position position="57"/>
    </location>
</feature>
<keyword evidence="8" id="KW-1185">Reference proteome</keyword>
<dbReference type="AlphaFoldDB" id="A0A177B313"/>
<evidence type="ECO:0000313" key="8">
    <source>
        <dbReference type="Proteomes" id="UP000078046"/>
    </source>
</evidence>
<dbReference type="SUPFAM" id="SSF46565">
    <property type="entry name" value="Chaperone J-domain"/>
    <property type="match status" value="1"/>
</dbReference>
<dbReference type="OrthoDB" id="10250354at2759"/>
<dbReference type="GO" id="GO:0051087">
    <property type="term" value="F:protein-folding chaperone binding"/>
    <property type="evidence" value="ECO:0007669"/>
    <property type="project" value="TreeGrafter"/>
</dbReference>
<gene>
    <name evidence="7" type="ORF">A3Q56_03581</name>
</gene>
<evidence type="ECO:0000256" key="4">
    <source>
        <dbReference type="ARBA" id="ARBA00045428"/>
    </source>
</evidence>
<comment type="caution">
    <text evidence="7">The sequence shown here is derived from an EMBL/GenBank/DDBJ whole genome shotgun (WGS) entry which is preliminary data.</text>
</comment>
<dbReference type="CDD" id="cd06257">
    <property type="entry name" value="DnaJ"/>
    <property type="match status" value="1"/>
</dbReference>
<dbReference type="Proteomes" id="UP000078046">
    <property type="component" value="Unassembled WGS sequence"/>
</dbReference>
<evidence type="ECO:0000256" key="1">
    <source>
        <dbReference type="ARBA" id="ARBA00023186"/>
    </source>
</evidence>
<protein>
    <recommendedName>
        <fullName evidence="2">DnaJ homolog subfamily B member 9</fullName>
    </recommendedName>
    <alternativeName>
        <fullName evidence="3">Endoplasmic reticulum DNA J domain-containing protein 4</fullName>
    </alternativeName>
</protein>